<dbReference type="EMBL" id="PTJC01000005">
    <property type="protein sequence ID" value="PPK87166.1"/>
    <property type="molecule type" value="Genomic_DNA"/>
</dbReference>
<sequence>MSKHVTIRLVFQLLLISLLSCQGDDENQRLLGHWHVFPISPKPAFEAYSTIDVLNDSVAVFDRGVLDKDEGFWGTIDPAESQMRFGGECLILDFHFEVIEDTTLLLSHMQYDSSDTWSFKAVRCSEACCSPEQDYFKHSKVLVSLPREKQSVGAYAYDQFPHSLLRIAYVGRLNQPLAEVYGRTDNALLLGDKISPISDLKEWKSKHLIKLPEQARDRTHTAILCDTSTKVSTIQPILEELQRLGEQRVWFGINSSIDSFSIQWLPVVLSEELDSTIIQYLK</sequence>
<comment type="caution">
    <text evidence="1">The sequence shown here is derived from an EMBL/GenBank/DDBJ whole genome shotgun (WGS) entry which is preliminary data.</text>
</comment>
<organism evidence="1 2">
    <name type="scientific">Neolewinella xylanilytica</name>
    <dbReference type="NCBI Taxonomy" id="1514080"/>
    <lineage>
        <taxon>Bacteria</taxon>
        <taxon>Pseudomonadati</taxon>
        <taxon>Bacteroidota</taxon>
        <taxon>Saprospiria</taxon>
        <taxon>Saprospirales</taxon>
        <taxon>Lewinellaceae</taxon>
        <taxon>Neolewinella</taxon>
    </lineage>
</organism>
<dbReference type="Proteomes" id="UP000237662">
    <property type="component" value="Unassembled WGS sequence"/>
</dbReference>
<keyword evidence="2" id="KW-1185">Reference proteome</keyword>
<dbReference type="PROSITE" id="PS51257">
    <property type="entry name" value="PROKAR_LIPOPROTEIN"/>
    <property type="match status" value="1"/>
</dbReference>
<dbReference type="AlphaFoldDB" id="A0A2S6I6M9"/>
<evidence type="ECO:0000313" key="1">
    <source>
        <dbReference type="EMBL" id="PPK87166.1"/>
    </source>
</evidence>
<dbReference type="RefSeq" id="WP_104417781.1">
    <property type="nucleotide sequence ID" value="NZ_PTJC01000005.1"/>
</dbReference>
<accession>A0A2S6I6M9</accession>
<proteinExistence type="predicted"/>
<reference evidence="1 2" key="1">
    <citation type="submission" date="2018-02" db="EMBL/GenBank/DDBJ databases">
        <title>Genomic Encyclopedia of Archaeal and Bacterial Type Strains, Phase II (KMG-II): from individual species to whole genera.</title>
        <authorList>
            <person name="Goeker M."/>
        </authorList>
    </citation>
    <scope>NUCLEOTIDE SEQUENCE [LARGE SCALE GENOMIC DNA]</scope>
    <source>
        <strain evidence="1 2">DSM 29526</strain>
    </source>
</reference>
<gene>
    <name evidence="1" type="ORF">CLV84_0100</name>
</gene>
<protein>
    <submittedName>
        <fullName evidence="1">Uncharacterized protein</fullName>
    </submittedName>
</protein>
<name>A0A2S6I6M9_9BACT</name>
<evidence type="ECO:0000313" key="2">
    <source>
        <dbReference type="Proteomes" id="UP000237662"/>
    </source>
</evidence>